<reference evidence="2" key="1">
    <citation type="journal article" date="2014" name="Nat. Genet.">
        <title>The genome of the stress-tolerant wild tomato species Solanum pennellii.</title>
        <authorList>
            <person name="Bolger A."/>
            <person name="Scossa F."/>
            <person name="Bolger M.E."/>
            <person name="Lanz C."/>
            <person name="Maumus F."/>
            <person name="Tohge T."/>
            <person name="Quesneville H."/>
            <person name="Alseekh S."/>
            <person name="Sorensen I."/>
            <person name="Lichtenstein G."/>
            <person name="Fich E.A."/>
            <person name="Conte M."/>
            <person name="Keller H."/>
            <person name="Schneeberger K."/>
            <person name="Schwacke R."/>
            <person name="Ofner I."/>
            <person name="Vrebalov J."/>
            <person name="Xu Y."/>
            <person name="Osorio S."/>
            <person name="Aflitos S.A."/>
            <person name="Schijlen E."/>
            <person name="Jimenez-Gomez J.M."/>
            <person name="Ryngajllo M."/>
            <person name="Kimura S."/>
            <person name="Kumar R."/>
            <person name="Koenig D."/>
            <person name="Headland L.R."/>
            <person name="Maloof J.N."/>
            <person name="Sinha N."/>
            <person name="van Ham R.C."/>
            <person name="Lankhorst R.K."/>
            <person name="Mao L."/>
            <person name="Vogel A."/>
            <person name="Arsova B."/>
            <person name="Panstruga R."/>
            <person name="Fei Z."/>
            <person name="Rose J.K."/>
            <person name="Zamir D."/>
            <person name="Carrari F."/>
            <person name="Giovannoni J.J."/>
            <person name="Weigel D."/>
            <person name="Usadel B."/>
            <person name="Fernie A.R."/>
        </authorList>
    </citation>
    <scope>NUCLEOTIDE SEQUENCE [LARGE SCALE GENOMIC DNA]</scope>
    <source>
        <strain evidence="2">cv. LA0716</strain>
    </source>
</reference>
<organism evidence="2 3">
    <name type="scientific">Solanum pennellii</name>
    <name type="common">Tomato</name>
    <name type="synonym">Lycopersicon pennellii</name>
    <dbReference type="NCBI Taxonomy" id="28526"/>
    <lineage>
        <taxon>Eukaryota</taxon>
        <taxon>Viridiplantae</taxon>
        <taxon>Streptophyta</taxon>
        <taxon>Embryophyta</taxon>
        <taxon>Tracheophyta</taxon>
        <taxon>Spermatophyta</taxon>
        <taxon>Magnoliopsida</taxon>
        <taxon>eudicotyledons</taxon>
        <taxon>Gunneridae</taxon>
        <taxon>Pentapetalae</taxon>
        <taxon>asterids</taxon>
        <taxon>lamiids</taxon>
        <taxon>Solanales</taxon>
        <taxon>Solanaceae</taxon>
        <taxon>Solanoideae</taxon>
        <taxon>Solaneae</taxon>
        <taxon>Solanum</taxon>
        <taxon>Solanum subgen. Lycopersicon</taxon>
    </lineage>
</organism>
<dbReference type="Proteomes" id="UP000694930">
    <property type="component" value="Chromosome 6"/>
</dbReference>
<evidence type="ECO:0000313" key="2">
    <source>
        <dbReference type="Proteomes" id="UP000694930"/>
    </source>
</evidence>
<dbReference type="InterPro" id="IPR005162">
    <property type="entry name" value="Retrotrans_gag_dom"/>
</dbReference>
<dbReference type="GeneID" id="107022191"/>
<keyword evidence="2" id="KW-1185">Reference proteome</keyword>
<sequence length="140" mass="16410">MTSTLRSFVRMNPPVFLGSKVEEDPLEFLDGVYNVLGAMGVTPREKTELASYQVREVSQAWYTQWKDNSLDDSGHIEWKDFKESFLGKYFPRERREVTVENFINLKHGNMSVEEYSLKFSMLSRYAHSFVSNPRDEIVRL</sequence>
<proteinExistence type="predicted"/>
<evidence type="ECO:0000259" key="1">
    <source>
        <dbReference type="Pfam" id="PF03732"/>
    </source>
</evidence>
<evidence type="ECO:0000313" key="3">
    <source>
        <dbReference type="RefSeq" id="XP_015078359.2"/>
    </source>
</evidence>
<protein>
    <submittedName>
        <fullName evidence="3">Uncharacterized protein LOC107022191</fullName>
    </submittedName>
</protein>
<reference evidence="3" key="2">
    <citation type="submission" date="2025-08" db="UniProtKB">
        <authorList>
            <consortium name="RefSeq"/>
        </authorList>
    </citation>
    <scope>IDENTIFICATION</scope>
</reference>
<name>A0ABM1GZX3_SOLPN</name>
<gene>
    <name evidence="3" type="primary">LOC107022191</name>
</gene>
<feature type="domain" description="Retrotransposon gag" evidence="1">
    <location>
        <begin position="49"/>
        <end position="128"/>
    </location>
</feature>
<accession>A0ABM1GZX3</accession>
<dbReference type="RefSeq" id="XP_015078359.2">
    <property type="nucleotide sequence ID" value="XM_015222873.2"/>
</dbReference>
<dbReference type="Pfam" id="PF03732">
    <property type="entry name" value="Retrotrans_gag"/>
    <property type="match status" value="1"/>
</dbReference>